<feature type="transmembrane region" description="Helical" evidence="8">
    <location>
        <begin position="139"/>
        <end position="164"/>
    </location>
</feature>
<name>A0A495D4G0_9PROT</name>
<dbReference type="InterPro" id="IPR036259">
    <property type="entry name" value="MFS_trans_sf"/>
</dbReference>
<dbReference type="Pfam" id="PF07690">
    <property type="entry name" value="MFS_1"/>
    <property type="match status" value="1"/>
</dbReference>
<feature type="transmembrane region" description="Helical" evidence="8">
    <location>
        <begin position="81"/>
        <end position="104"/>
    </location>
</feature>
<comment type="similarity">
    <text evidence="3">Belongs to the major facilitator superfamily. TCR/Tet family.</text>
</comment>
<dbReference type="RefSeq" id="WP_121211356.1">
    <property type="nucleotide sequence ID" value="NZ_RBIM01000004.1"/>
</dbReference>
<dbReference type="InterPro" id="IPR005829">
    <property type="entry name" value="Sugar_transporter_CS"/>
</dbReference>
<feature type="transmembrane region" description="Helical" evidence="8">
    <location>
        <begin position="110"/>
        <end position="127"/>
    </location>
</feature>
<evidence type="ECO:0000256" key="6">
    <source>
        <dbReference type="ARBA" id="ARBA00022989"/>
    </source>
</evidence>
<comment type="caution">
    <text evidence="10">The sequence shown here is derived from an EMBL/GenBank/DDBJ whole genome shotgun (WGS) entry which is preliminary data.</text>
</comment>
<sequence length="434" mass="45917">MSARTPGKHAIIFIFVTVLIDMIGFGLIIPVMPSLLHELTGLDANESAVMGGWLMASYAGMQFFFAPIVGGLSDRFGRKPVLLAALAGFTIDYLIMGFAPVFWLLLAGRVLAGIFGASYSTANAFIADITPPEQRAGRFGMIGAAFGIGFIVGPAIGGFLGEWFGPRAPFFAAAALAGLNLVYGLLVLPETLKPENRRGFDWRRANPFGSIYQMRHYPVALVLMGAVFLMLFGHAVYPAIWSYYSTFKFGWSEADVGLSLMVVGLTAAIVQGGLTRILVPKLGEWRAIIISLSIAVAAYTAYGLVTEGWMVYVVICVAAIGGIGQPALQGVMSRQVPANAQGELQGAMTSLQSLSMVVGPLLMSRAFKYFSGDTAPVYLPGAPFYLAAVLTFLALLVGLRARKHDPKPDAAAVVPAVSPAANAPVGSGPMPPAD</sequence>
<feature type="transmembrane region" description="Helical" evidence="8">
    <location>
        <begin position="311"/>
        <end position="332"/>
    </location>
</feature>
<dbReference type="Proteomes" id="UP000273675">
    <property type="component" value="Unassembled WGS sequence"/>
</dbReference>
<accession>A0A495D4G0</accession>
<evidence type="ECO:0000256" key="1">
    <source>
        <dbReference type="ARBA" id="ARBA00003279"/>
    </source>
</evidence>
<dbReference type="InterPro" id="IPR011701">
    <property type="entry name" value="MFS"/>
</dbReference>
<feature type="transmembrane region" description="Helical" evidence="8">
    <location>
        <begin position="48"/>
        <end position="69"/>
    </location>
</feature>
<keyword evidence="7 8" id="KW-0472">Membrane</keyword>
<feature type="transmembrane region" description="Helical" evidence="8">
    <location>
        <begin position="170"/>
        <end position="188"/>
    </location>
</feature>
<dbReference type="GO" id="GO:0016020">
    <property type="term" value="C:membrane"/>
    <property type="evidence" value="ECO:0007669"/>
    <property type="project" value="UniProtKB-SubCell"/>
</dbReference>
<reference evidence="10 11" key="1">
    <citation type="submission" date="2018-10" db="EMBL/GenBank/DDBJ databases">
        <title>Genomic Encyclopedia of Type Strains, Phase IV (KMG-IV): sequencing the most valuable type-strain genomes for metagenomic binning, comparative biology and taxonomic classification.</title>
        <authorList>
            <person name="Goeker M."/>
        </authorList>
    </citation>
    <scope>NUCLEOTIDE SEQUENCE [LARGE SCALE GENOMIC DNA]</scope>
    <source>
        <strain evidence="10 11">DSM 4734</strain>
    </source>
</reference>
<evidence type="ECO:0000313" key="11">
    <source>
        <dbReference type="Proteomes" id="UP000273675"/>
    </source>
</evidence>
<dbReference type="InterPro" id="IPR020846">
    <property type="entry name" value="MFS_dom"/>
</dbReference>
<proteinExistence type="inferred from homology"/>
<feature type="transmembrane region" description="Helical" evidence="8">
    <location>
        <begin position="256"/>
        <end position="275"/>
    </location>
</feature>
<evidence type="ECO:0000256" key="8">
    <source>
        <dbReference type="SAM" id="Phobius"/>
    </source>
</evidence>
<keyword evidence="5 8" id="KW-0812">Transmembrane</keyword>
<evidence type="ECO:0000256" key="7">
    <source>
        <dbReference type="ARBA" id="ARBA00023136"/>
    </source>
</evidence>
<evidence type="ECO:0000256" key="2">
    <source>
        <dbReference type="ARBA" id="ARBA00004141"/>
    </source>
</evidence>
<evidence type="ECO:0000313" key="10">
    <source>
        <dbReference type="EMBL" id="RKQ96803.1"/>
    </source>
</evidence>
<organism evidence="10 11">
    <name type="scientific">Maricaulis maris</name>
    <dbReference type="NCBI Taxonomy" id="74318"/>
    <lineage>
        <taxon>Bacteria</taxon>
        <taxon>Pseudomonadati</taxon>
        <taxon>Pseudomonadota</taxon>
        <taxon>Alphaproteobacteria</taxon>
        <taxon>Maricaulales</taxon>
        <taxon>Maricaulaceae</taxon>
        <taxon>Maricaulis</taxon>
    </lineage>
</organism>
<keyword evidence="6 8" id="KW-1133">Transmembrane helix</keyword>
<dbReference type="PROSITE" id="PS00216">
    <property type="entry name" value="SUGAR_TRANSPORT_1"/>
    <property type="match status" value="1"/>
</dbReference>
<dbReference type="OrthoDB" id="9764259at2"/>
<dbReference type="InterPro" id="IPR001958">
    <property type="entry name" value="Tet-R_TetA/multi-R_MdtG-like"/>
</dbReference>
<keyword evidence="4" id="KW-0813">Transport</keyword>
<evidence type="ECO:0000256" key="3">
    <source>
        <dbReference type="ARBA" id="ARBA00007520"/>
    </source>
</evidence>
<dbReference type="PRINTS" id="PR01035">
    <property type="entry name" value="TCRTETA"/>
</dbReference>
<comment type="subcellular location">
    <subcellularLocation>
        <location evidence="2">Membrane</location>
        <topology evidence="2">Multi-pass membrane protein</topology>
    </subcellularLocation>
</comment>
<dbReference type="PANTHER" id="PTHR23504">
    <property type="entry name" value="MAJOR FACILITATOR SUPERFAMILY DOMAIN-CONTAINING PROTEIN 10"/>
    <property type="match status" value="1"/>
</dbReference>
<feature type="transmembrane region" description="Helical" evidence="8">
    <location>
        <begin position="382"/>
        <end position="399"/>
    </location>
</feature>
<dbReference type="GO" id="GO:0022857">
    <property type="term" value="F:transmembrane transporter activity"/>
    <property type="evidence" value="ECO:0007669"/>
    <property type="project" value="InterPro"/>
</dbReference>
<feature type="transmembrane region" description="Helical" evidence="8">
    <location>
        <begin position="344"/>
        <end position="362"/>
    </location>
</feature>
<dbReference type="SUPFAM" id="SSF103473">
    <property type="entry name" value="MFS general substrate transporter"/>
    <property type="match status" value="1"/>
</dbReference>
<feature type="domain" description="Major facilitator superfamily (MFS) profile" evidence="9">
    <location>
        <begin position="10"/>
        <end position="406"/>
    </location>
</feature>
<dbReference type="PANTHER" id="PTHR23504:SF15">
    <property type="entry name" value="MAJOR FACILITATOR SUPERFAMILY (MFS) PROFILE DOMAIN-CONTAINING PROTEIN"/>
    <property type="match status" value="1"/>
</dbReference>
<gene>
    <name evidence="10" type="ORF">C7435_2137</name>
</gene>
<dbReference type="Gene3D" id="1.20.1250.20">
    <property type="entry name" value="MFS general substrate transporter like domains"/>
    <property type="match status" value="1"/>
</dbReference>
<evidence type="ECO:0000256" key="5">
    <source>
        <dbReference type="ARBA" id="ARBA00022692"/>
    </source>
</evidence>
<dbReference type="EMBL" id="RBIM01000004">
    <property type="protein sequence ID" value="RKQ96803.1"/>
    <property type="molecule type" value="Genomic_DNA"/>
</dbReference>
<feature type="transmembrane region" description="Helical" evidence="8">
    <location>
        <begin position="219"/>
        <end position="244"/>
    </location>
</feature>
<evidence type="ECO:0000259" key="9">
    <source>
        <dbReference type="PROSITE" id="PS50850"/>
    </source>
</evidence>
<comment type="function">
    <text evidence="1">Resistance to tetracycline by an active tetracycline efflux. This is an energy-dependent process that decreases the accumulation of the antibiotic in whole cells. This protein functions as a metal-tetracycline/H(+) antiporter.</text>
</comment>
<dbReference type="CDD" id="cd17388">
    <property type="entry name" value="MFS_TetA"/>
    <property type="match status" value="1"/>
</dbReference>
<feature type="transmembrane region" description="Helical" evidence="8">
    <location>
        <begin position="287"/>
        <end position="305"/>
    </location>
</feature>
<dbReference type="AlphaFoldDB" id="A0A495D4G0"/>
<evidence type="ECO:0000256" key="4">
    <source>
        <dbReference type="ARBA" id="ARBA00022448"/>
    </source>
</evidence>
<protein>
    <submittedName>
        <fullName evidence="10">DHA1 family tetracycline resistance protein-like MFS transporter</fullName>
    </submittedName>
</protein>
<dbReference type="PROSITE" id="PS50850">
    <property type="entry name" value="MFS"/>
    <property type="match status" value="1"/>
</dbReference>
<feature type="transmembrane region" description="Helical" evidence="8">
    <location>
        <begin position="12"/>
        <end position="36"/>
    </location>
</feature>